<name>A0A8S0VUQ4_CYCAE</name>
<dbReference type="OrthoDB" id="3001771at2759"/>
<dbReference type="AlphaFoldDB" id="A0A8S0VUQ4"/>
<gene>
    <name evidence="2" type="ORF">AAE3_LOCUS12929</name>
</gene>
<accession>A0A8S0VUQ4</accession>
<dbReference type="SUPFAM" id="SSF52047">
    <property type="entry name" value="RNI-like"/>
    <property type="match status" value="1"/>
</dbReference>
<evidence type="ECO:0008006" key="4">
    <source>
        <dbReference type="Google" id="ProtNLM"/>
    </source>
</evidence>
<feature type="compositionally biased region" description="Polar residues" evidence="1">
    <location>
        <begin position="1"/>
        <end position="10"/>
    </location>
</feature>
<organism evidence="2 3">
    <name type="scientific">Cyclocybe aegerita</name>
    <name type="common">Black poplar mushroom</name>
    <name type="synonym">Agrocybe aegerita</name>
    <dbReference type="NCBI Taxonomy" id="1973307"/>
    <lineage>
        <taxon>Eukaryota</taxon>
        <taxon>Fungi</taxon>
        <taxon>Dikarya</taxon>
        <taxon>Basidiomycota</taxon>
        <taxon>Agaricomycotina</taxon>
        <taxon>Agaricomycetes</taxon>
        <taxon>Agaricomycetidae</taxon>
        <taxon>Agaricales</taxon>
        <taxon>Agaricineae</taxon>
        <taxon>Bolbitiaceae</taxon>
        <taxon>Cyclocybe</taxon>
    </lineage>
</organism>
<reference evidence="2 3" key="1">
    <citation type="submission" date="2020-01" db="EMBL/GenBank/DDBJ databases">
        <authorList>
            <person name="Gupta K D."/>
        </authorList>
    </citation>
    <scope>NUCLEOTIDE SEQUENCE [LARGE SCALE GENOMIC DNA]</scope>
</reference>
<proteinExistence type="predicted"/>
<dbReference type="Proteomes" id="UP000467700">
    <property type="component" value="Unassembled WGS sequence"/>
</dbReference>
<keyword evidence="3" id="KW-1185">Reference proteome</keyword>
<dbReference type="Gene3D" id="3.80.10.10">
    <property type="entry name" value="Ribonuclease Inhibitor"/>
    <property type="match status" value="1"/>
</dbReference>
<evidence type="ECO:0000256" key="1">
    <source>
        <dbReference type="SAM" id="MobiDB-lite"/>
    </source>
</evidence>
<evidence type="ECO:0000313" key="3">
    <source>
        <dbReference type="Proteomes" id="UP000467700"/>
    </source>
</evidence>
<dbReference type="EMBL" id="CACVBS010000094">
    <property type="protein sequence ID" value="CAA7270679.1"/>
    <property type="molecule type" value="Genomic_DNA"/>
</dbReference>
<dbReference type="InterPro" id="IPR032675">
    <property type="entry name" value="LRR_dom_sf"/>
</dbReference>
<comment type="caution">
    <text evidence="2">The sequence shown here is derived from an EMBL/GenBank/DDBJ whole genome shotgun (WGS) entry which is preliminary data.</text>
</comment>
<protein>
    <recommendedName>
        <fullName evidence="4">F-box domain-containing protein</fullName>
    </recommendedName>
</protein>
<sequence length="763" mass="86472">MKHFSSQKASPHSVPSALPSGHSISTKTKKDENEIPHLNSTQIADEFESESWIGTPTSSRPPTYISDAQSFNDNAYTDDTYTIYGGPSTSSLVHLRPPSVLGFDSSQEPIIYSFTPTSPVGNSLTLMPPEGASDALPRFHIVVTPNIFNPFQQITSVYRGETQFGDWVASFEMGISSFPGRVRIHRRDRVINNALRKDGPRNQAKWTWTSPNKGVEPFIWDFQMPTKPCVGLELIRKLSNATDTSNPPNSRVSMREITFVHDLAPELLSIIFSFLHDDQTALADIVDASLSKEGVVNEEGALERNTLARERRALYRRWISPTFFPYSCAAVCQRWKAILSGHPQFWTRIIVFVDTLQSSPEEFANYLTWSGGLPIDVCITRRPQYLYLDVHSGNQDHVDGRERASIRTFAKMLQPHLPRCRSLHIDVASSSSLPFLGLDFRGSAQRMTSLTFQCDQDDAVLDEERSVRAGEMMDEGEFCPSLCFLALDGRNFLWNCDWGAKWCRHQNRLHDLTVSGFTKTATSQLTVDSLLRDIERLPNLKYLKLNLLELTTSPNTTTHSLQLNSLEELSLSELEADVIIDIFRTTDMPELERIHMQGCALPQEDVFVNINSLIQMLTITEPELGTDIIGFVDKWDGSALCVAHSYLFNDRLLRGLGTRREKYEDEDENNVNGGVFFPGPNMQLLLFKYAPFESFDSLKQMIEERGHYVDYSDPDWRENTNFGPALHTVMINKCGFGPLEPEDEQWLRDRLVELTWNVNMDGN</sequence>
<evidence type="ECO:0000313" key="2">
    <source>
        <dbReference type="EMBL" id="CAA7270679.1"/>
    </source>
</evidence>
<feature type="region of interest" description="Disordered" evidence="1">
    <location>
        <begin position="1"/>
        <end position="63"/>
    </location>
</feature>
<feature type="compositionally biased region" description="Polar residues" evidence="1">
    <location>
        <begin position="52"/>
        <end position="63"/>
    </location>
</feature>